<gene>
    <name evidence="2" type="ORF">OWO01_15300</name>
</gene>
<comment type="caution">
    <text evidence="2">The sequence shown here is derived from an EMBL/GenBank/DDBJ whole genome shotgun (WGS) entry which is preliminary data.</text>
</comment>
<name>A0A9J6RG40_9BACI</name>
<evidence type="ECO:0000313" key="2">
    <source>
        <dbReference type="EMBL" id="MCZ0704576.1"/>
    </source>
</evidence>
<dbReference type="Pfam" id="PF05857">
    <property type="entry name" value="TraX"/>
    <property type="match status" value="1"/>
</dbReference>
<feature type="transmembrane region" description="Helical" evidence="1">
    <location>
        <begin position="249"/>
        <end position="269"/>
    </location>
</feature>
<keyword evidence="3" id="KW-1185">Reference proteome</keyword>
<feature type="transmembrane region" description="Helical" evidence="1">
    <location>
        <begin position="190"/>
        <end position="212"/>
    </location>
</feature>
<dbReference type="AlphaFoldDB" id="A0A9J6RG40"/>
<keyword evidence="1" id="KW-1133">Transmembrane helix</keyword>
<proteinExistence type="predicted"/>
<feature type="transmembrane region" description="Helical" evidence="1">
    <location>
        <begin position="36"/>
        <end position="53"/>
    </location>
</feature>
<organism evidence="2 3">
    <name type="scientific">Natronobacillus azotifigens</name>
    <dbReference type="NCBI Taxonomy" id="472978"/>
    <lineage>
        <taxon>Bacteria</taxon>
        <taxon>Bacillati</taxon>
        <taxon>Bacillota</taxon>
        <taxon>Bacilli</taxon>
        <taxon>Bacillales</taxon>
        <taxon>Bacillaceae</taxon>
        <taxon>Natronobacillus</taxon>
    </lineage>
</organism>
<evidence type="ECO:0000256" key="1">
    <source>
        <dbReference type="SAM" id="Phobius"/>
    </source>
</evidence>
<feature type="transmembrane region" description="Helical" evidence="1">
    <location>
        <begin position="119"/>
        <end position="141"/>
    </location>
</feature>
<protein>
    <submittedName>
        <fullName evidence="2">TraX family protein</fullName>
    </submittedName>
</protein>
<feature type="transmembrane region" description="Helical" evidence="1">
    <location>
        <begin position="65"/>
        <end position="87"/>
    </location>
</feature>
<feature type="transmembrane region" description="Helical" evidence="1">
    <location>
        <begin position="12"/>
        <end position="30"/>
    </location>
</feature>
<feature type="transmembrane region" description="Helical" evidence="1">
    <location>
        <begin position="153"/>
        <end position="181"/>
    </location>
</feature>
<feature type="transmembrane region" description="Helical" evidence="1">
    <location>
        <begin position="93"/>
        <end position="112"/>
    </location>
</feature>
<feature type="non-terminal residue" evidence="2">
    <location>
        <position position="1"/>
    </location>
</feature>
<dbReference type="Proteomes" id="UP001084197">
    <property type="component" value="Unassembled WGS sequence"/>
</dbReference>
<accession>A0A9J6RG40</accession>
<dbReference type="InterPro" id="IPR008875">
    <property type="entry name" value="TraX"/>
</dbReference>
<reference evidence="2" key="1">
    <citation type="submission" date="2022-11" db="EMBL/GenBank/DDBJ databases">
        <title>WGS of Natronobacillus azotifigens 24KS-1, an anaerobic diazotrophic haloalkaliphile from soda-rich habitats.</title>
        <authorList>
            <person name="Sorokin D.Y."/>
            <person name="Merkel A.Y."/>
        </authorList>
    </citation>
    <scope>NUCLEOTIDE SEQUENCE</scope>
    <source>
        <strain evidence="2">24KS-1</strain>
    </source>
</reference>
<keyword evidence="1" id="KW-0472">Membrane</keyword>
<evidence type="ECO:0000313" key="3">
    <source>
        <dbReference type="Proteomes" id="UP001084197"/>
    </source>
</evidence>
<keyword evidence="1" id="KW-0812">Transmembrane</keyword>
<dbReference type="RefSeq" id="WP_268781350.1">
    <property type="nucleotide sequence ID" value="NZ_JAPRAT010000044.1"/>
</dbReference>
<dbReference type="EMBL" id="JAPRAT010000044">
    <property type="protein sequence ID" value="MCZ0704576.1"/>
    <property type="molecule type" value="Genomic_DNA"/>
</dbReference>
<feature type="transmembrane region" description="Helical" evidence="1">
    <location>
        <begin position="218"/>
        <end position="237"/>
    </location>
</feature>
<sequence length="270" mass="32249">FKKGEFKLSNTKLKIFALVIMFIDHVGQFLPNTPEWFNWIGRIVAPIFIYFVVVGVKHTSNKKKYLIRLYVFSLFMAIINMSLNQIFDETNVYIWNNFFSSLFLVALVIVLLEHFKVKYLLLLSFWQIISFIICVLIVEWYQILELNYLEGTYYFWGSIFANIIFVEGSYLGVVIGLIFYISRFEKLRLIIFYSGFILLFYLISIRLISNIGPISQTYFFPFSNYQWMMFFALPFLLLYNGERGQGLKYLFYIFYPLHLIIIFLIAQYMI</sequence>